<keyword evidence="2" id="KW-1185">Reference proteome</keyword>
<dbReference type="EMBL" id="CM047583">
    <property type="protein sequence ID" value="KAI9912645.1"/>
    <property type="molecule type" value="Genomic_DNA"/>
</dbReference>
<evidence type="ECO:0000313" key="1">
    <source>
        <dbReference type="EMBL" id="KAI9912645.1"/>
    </source>
</evidence>
<sequence length="251" mass="27597">MTYKKLFLKARKESDQTGFGVKDYHRQMCIITNAALLESMFPLYEHMNSIFGKKPDAAPLAIFDSTAAEGDLGATLAVSPDEANADEDESDHPISDWEVTSRAAAASDNNNGERATNSEGGERETALYAGEEGIVGPNARITAEDTRRSPSESASTTASTTGTQKRARDSGPKSLRSTRARTTSTASQWGEIIEKADAQRQERDIDIHKTDADVEQKSLVLEEKKFDAKLRLLEKYGPEHFAALKEIFEHL</sequence>
<proteinExistence type="predicted"/>
<gene>
    <name evidence="1" type="ORF">PsorP6_006499</name>
</gene>
<protein>
    <submittedName>
        <fullName evidence="1">Uncharacterized protein</fullName>
    </submittedName>
</protein>
<name>A0ACC0W1X0_9STRA</name>
<reference evidence="1 2" key="1">
    <citation type="journal article" date="2022" name="bioRxiv">
        <title>The genome of the oomycete Peronosclerospora sorghi, a cosmopolitan pathogen of maize and sorghum, is inflated with dispersed pseudogenes.</title>
        <authorList>
            <person name="Fletcher K."/>
            <person name="Martin F."/>
            <person name="Isakeit T."/>
            <person name="Cavanaugh K."/>
            <person name="Magill C."/>
            <person name="Michelmore R."/>
        </authorList>
    </citation>
    <scope>NUCLEOTIDE SEQUENCE [LARGE SCALE GENOMIC DNA]</scope>
    <source>
        <strain evidence="1">P6</strain>
    </source>
</reference>
<comment type="caution">
    <text evidence="1">The sequence shown here is derived from an EMBL/GenBank/DDBJ whole genome shotgun (WGS) entry which is preliminary data.</text>
</comment>
<organism evidence="1 2">
    <name type="scientific">Peronosclerospora sorghi</name>
    <dbReference type="NCBI Taxonomy" id="230839"/>
    <lineage>
        <taxon>Eukaryota</taxon>
        <taxon>Sar</taxon>
        <taxon>Stramenopiles</taxon>
        <taxon>Oomycota</taxon>
        <taxon>Peronosporomycetes</taxon>
        <taxon>Peronosporales</taxon>
        <taxon>Peronosporaceae</taxon>
        <taxon>Peronosclerospora</taxon>
    </lineage>
</organism>
<accession>A0ACC0W1X0</accession>
<evidence type="ECO:0000313" key="2">
    <source>
        <dbReference type="Proteomes" id="UP001163321"/>
    </source>
</evidence>
<dbReference type="Proteomes" id="UP001163321">
    <property type="component" value="Chromosome 4"/>
</dbReference>